<sequence>MIGLPASVMSIRRRARARMRAERRDAVVDAAIAALPTIERNRFLNDESAALYEAVRELLAVQ</sequence>
<reference evidence="1" key="1">
    <citation type="submission" date="2024-05" db="EMBL/GenBank/DDBJ databases">
        <title>Defense systems in Pseudomonas aeruginosa.</title>
        <authorList>
            <person name="van den Berg D.F."/>
            <person name="Costa R.A."/>
        </authorList>
    </citation>
    <scope>NUCLEOTIDE SEQUENCE</scope>
</reference>
<evidence type="ECO:0000313" key="1">
    <source>
        <dbReference type="EMBL" id="XCN26765.1"/>
    </source>
</evidence>
<dbReference type="EMBL" id="PP813864">
    <property type="protein sequence ID" value="XCN26765.1"/>
    <property type="molecule type" value="Genomic_DNA"/>
</dbReference>
<accession>A0AAU8KVD1</accession>
<protein>
    <submittedName>
        <fullName evidence="1">Uncharacterized protein</fullName>
    </submittedName>
</protein>
<proteinExistence type="predicted"/>
<organism evidence="1">
    <name type="scientific">Pseudomonas phage vB_PaeP_FBPa42</name>
    <dbReference type="NCBI Taxonomy" id="3231240"/>
    <lineage>
        <taxon>Viruses</taxon>
    </lineage>
</organism>
<name>A0AAU8KVD1_9VIRU</name>